<feature type="domain" description="HTH cro/C1-type" evidence="1">
    <location>
        <begin position="7"/>
        <end position="49"/>
    </location>
</feature>
<dbReference type="SUPFAM" id="SSF47413">
    <property type="entry name" value="lambda repressor-like DNA-binding domains"/>
    <property type="match status" value="1"/>
</dbReference>
<dbReference type="Pfam" id="PF00931">
    <property type="entry name" value="NB-ARC"/>
    <property type="match status" value="1"/>
</dbReference>
<evidence type="ECO:0000259" key="1">
    <source>
        <dbReference type="PROSITE" id="PS50943"/>
    </source>
</evidence>
<evidence type="ECO:0000313" key="2">
    <source>
        <dbReference type="EMBL" id="ATL69387.1"/>
    </source>
</evidence>
<protein>
    <recommendedName>
        <fullName evidence="1">HTH cro/C1-type domain-containing protein</fullName>
    </recommendedName>
</protein>
<reference evidence="2 3" key="1">
    <citation type="submission" date="2017-10" db="EMBL/GenBank/DDBJ databases">
        <title>Comparative genomics between pathogenic Norcardia.</title>
        <authorList>
            <person name="Zeng L."/>
        </authorList>
    </citation>
    <scope>NUCLEOTIDE SEQUENCE [LARGE SCALE GENOMIC DNA]</scope>
    <source>
        <strain evidence="2 3">NC_YFY_NT001</strain>
    </source>
</reference>
<dbReference type="InterPro" id="IPR036390">
    <property type="entry name" value="WH_DNA-bd_sf"/>
</dbReference>
<dbReference type="PANTHER" id="PTHR47691:SF3">
    <property type="entry name" value="HTH-TYPE TRANSCRIPTIONAL REGULATOR RV0890C-RELATED"/>
    <property type="match status" value="1"/>
</dbReference>
<dbReference type="CDD" id="cd00093">
    <property type="entry name" value="HTH_XRE"/>
    <property type="match status" value="1"/>
</dbReference>
<proteinExistence type="predicted"/>
<dbReference type="InterPro" id="IPR002182">
    <property type="entry name" value="NB-ARC"/>
</dbReference>
<dbReference type="PRINTS" id="PR00364">
    <property type="entry name" value="DISEASERSIST"/>
</dbReference>
<dbReference type="InterPro" id="IPR010982">
    <property type="entry name" value="Lambda_DNA-bd_dom_sf"/>
</dbReference>
<dbReference type="Proteomes" id="UP000221961">
    <property type="component" value="Chromosome"/>
</dbReference>
<dbReference type="SUPFAM" id="SSF52540">
    <property type="entry name" value="P-loop containing nucleoside triphosphate hydrolases"/>
    <property type="match status" value="1"/>
</dbReference>
<name>A0A291RPX3_9NOCA</name>
<dbReference type="Pfam" id="PF13560">
    <property type="entry name" value="HTH_31"/>
    <property type="match status" value="1"/>
</dbReference>
<dbReference type="AlphaFoldDB" id="A0A291RPX3"/>
<evidence type="ECO:0000313" key="3">
    <source>
        <dbReference type="Proteomes" id="UP000221961"/>
    </source>
</evidence>
<dbReference type="InterPro" id="IPR027417">
    <property type="entry name" value="P-loop_NTPase"/>
</dbReference>
<dbReference type="PANTHER" id="PTHR47691">
    <property type="entry name" value="REGULATOR-RELATED"/>
    <property type="match status" value="1"/>
</dbReference>
<dbReference type="GO" id="GO:0003677">
    <property type="term" value="F:DNA binding"/>
    <property type="evidence" value="ECO:0007669"/>
    <property type="project" value="InterPro"/>
</dbReference>
<organism evidence="2 3">
    <name type="scientific">Nocardia terpenica</name>
    <dbReference type="NCBI Taxonomy" id="455432"/>
    <lineage>
        <taxon>Bacteria</taxon>
        <taxon>Bacillati</taxon>
        <taxon>Actinomycetota</taxon>
        <taxon>Actinomycetes</taxon>
        <taxon>Mycobacteriales</taxon>
        <taxon>Nocardiaceae</taxon>
        <taxon>Nocardia</taxon>
    </lineage>
</organism>
<gene>
    <name evidence="2" type="ORF">CRH09_27590</name>
</gene>
<dbReference type="EMBL" id="CP023778">
    <property type="protein sequence ID" value="ATL69387.1"/>
    <property type="molecule type" value="Genomic_DNA"/>
</dbReference>
<sequence length="422" mass="46031">MSFGNELRTRRLAEGLSLGELAKILHYSKGHLSRIETGSKRASEDLARQCDRTLCAEGRLLLAWTESVETSPRPRGRMPPPVQLPSISRYFTGRRDAIATLNEVLVEPADRPGATRVVLVNGTVGVGKTTLALEWAYRNISAFPDGILFRDLHAYGHDNNSVDVGDVLTGFLSALGIDNDAIPEDVHERATLFRSTLARCRMLIILDNVRSAEQVRLLFPNSPLCVVLVTSRHRLPGLAAREGARRVALGPLSPEESCEVLRAITTAAGRSIPTEESAALLELAQRCDYLPLALRIAGERYSSGRYTCLADLIADLSRATSPLDFLELAEDSSMSIRSAFSWSYNTLAREDARAFRLVGPRSGAGISVQAAAELLGVPPPRACRHLDTLYQAGLLELVTPGVYRTGTLLGAYATELARRQTE</sequence>
<dbReference type="SUPFAM" id="SSF46785">
    <property type="entry name" value="Winged helix' DNA-binding domain"/>
    <property type="match status" value="1"/>
</dbReference>
<dbReference type="PROSITE" id="PS50943">
    <property type="entry name" value="HTH_CROC1"/>
    <property type="match status" value="1"/>
</dbReference>
<accession>A0A291RPX3</accession>
<dbReference type="InterPro" id="IPR001387">
    <property type="entry name" value="Cro/C1-type_HTH"/>
</dbReference>
<dbReference type="KEGG" id="ntp:CRH09_27590"/>
<dbReference type="Gene3D" id="3.40.50.300">
    <property type="entry name" value="P-loop containing nucleotide triphosphate hydrolases"/>
    <property type="match status" value="1"/>
</dbReference>
<dbReference type="SMART" id="SM00530">
    <property type="entry name" value="HTH_XRE"/>
    <property type="match status" value="1"/>
</dbReference>
<dbReference type="GO" id="GO:0043531">
    <property type="term" value="F:ADP binding"/>
    <property type="evidence" value="ECO:0007669"/>
    <property type="project" value="InterPro"/>
</dbReference>
<dbReference type="Gene3D" id="1.10.260.40">
    <property type="entry name" value="lambda repressor-like DNA-binding domains"/>
    <property type="match status" value="1"/>
</dbReference>